<evidence type="ECO:0000313" key="1">
    <source>
        <dbReference type="EMBL" id="CAF4341736.1"/>
    </source>
</evidence>
<name>A0A820KSQ6_9BILA</name>
<comment type="caution">
    <text evidence="1">The sequence shown here is derived from an EMBL/GenBank/DDBJ whole genome shotgun (WGS) entry which is preliminary data.</text>
</comment>
<accession>A0A820KSQ6</accession>
<dbReference type="EMBL" id="CAJOBD010047856">
    <property type="protein sequence ID" value="CAF4341736.1"/>
    <property type="molecule type" value="Genomic_DNA"/>
</dbReference>
<evidence type="ECO:0000313" key="2">
    <source>
        <dbReference type="Proteomes" id="UP000663836"/>
    </source>
</evidence>
<protein>
    <submittedName>
        <fullName evidence="1">Uncharacterized protein</fullName>
    </submittedName>
</protein>
<sequence>YILVSSHFHKPEDFDPIAELTV</sequence>
<organism evidence="1 2">
    <name type="scientific">Rotaria sordida</name>
    <dbReference type="NCBI Taxonomy" id="392033"/>
    <lineage>
        <taxon>Eukaryota</taxon>
        <taxon>Metazoa</taxon>
        <taxon>Spiralia</taxon>
        <taxon>Gnathifera</taxon>
        <taxon>Rotifera</taxon>
        <taxon>Eurotatoria</taxon>
        <taxon>Bdelloidea</taxon>
        <taxon>Philodinida</taxon>
        <taxon>Philodinidae</taxon>
        <taxon>Rotaria</taxon>
    </lineage>
</organism>
<reference evidence="1" key="1">
    <citation type="submission" date="2021-02" db="EMBL/GenBank/DDBJ databases">
        <authorList>
            <person name="Nowell W R."/>
        </authorList>
    </citation>
    <scope>NUCLEOTIDE SEQUENCE</scope>
</reference>
<dbReference type="AlphaFoldDB" id="A0A820KSQ6"/>
<feature type="non-terminal residue" evidence="1">
    <location>
        <position position="1"/>
    </location>
</feature>
<gene>
    <name evidence="1" type="ORF">JBS370_LOCUS41650</name>
</gene>
<proteinExistence type="predicted"/>
<dbReference type="Proteomes" id="UP000663836">
    <property type="component" value="Unassembled WGS sequence"/>
</dbReference>